<accession>A5DVZ6</accession>
<organism evidence="2 3">
    <name type="scientific">Lodderomyces elongisporus (strain ATCC 11503 / CBS 2605 / JCM 1781 / NBRC 1676 / NRRL YB-4239)</name>
    <name type="common">Yeast</name>
    <name type="synonym">Saccharomyces elongisporus</name>
    <dbReference type="NCBI Taxonomy" id="379508"/>
    <lineage>
        <taxon>Eukaryota</taxon>
        <taxon>Fungi</taxon>
        <taxon>Dikarya</taxon>
        <taxon>Ascomycota</taxon>
        <taxon>Saccharomycotina</taxon>
        <taxon>Pichiomycetes</taxon>
        <taxon>Debaryomycetaceae</taxon>
        <taxon>Candida/Lodderomyces clade</taxon>
        <taxon>Lodderomyces</taxon>
    </lineage>
</organism>
<proteinExistence type="predicted"/>
<reference evidence="2 3" key="1">
    <citation type="journal article" date="2009" name="Nature">
        <title>Evolution of pathogenicity and sexual reproduction in eight Candida genomes.</title>
        <authorList>
            <person name="Butler G."/>
            <person name="Rasmussen M.D."/>
            <person name="Lin M.F."/>
            <person name="Santos M.A."/>
            <person name="Sakthikumar S."/>
            <person name="Munro C.A."/>
            <person name="Rheinbay E."/>
            <person name="Grabherr M."/>
            <person name="Forche A."/>
            <person name="Reedy J.L."/>
            <person name="Agrafioti I."/>
            <person name="Arnaud M.B."/>
            <person name="Bates S."/>
            <person name="Brown A.J."/>
            <person name="Brunke S."/>
            <person name="Costanzo M.C."/>
            <person name="Fitzpatrick D.A."/>
            <person name="de Groot P.W."/>
            <person name="Harris D."/>
            <person name="Hoyer L.L."/>
            <person name="Hube B."/>
            <person name="Klis F.M."/>
            <person name="Kodira C."/>
            <person name="Lennard N."/>
            <person name="Logue M.E."/>
            <person name="Martin R."/>
            <person name="Neiman A.M."/>
            <person name="Nikolaou E."/>
            <person name="Quail M.A."/>
            <person name="Quinn J."/>
            <person name="Santos M.C."/>
            <person name="Schmitzberger F.F."/>
            <person name="Sherlock G."/>
            <person name="Shah P."/>
            <person name="Silverstein K.A."/>
            <person name="Skrzypek M.S."/>
            <person name="Soll D."/>
            <person name="Staggs R."/>
            <person name="Stansfield I."/>
            <person name="Stumpf M.P."/>
            <person name="Sudbery P.E."/>
            <person name="Srikantha T."/>
            <person name="Zeng Q."/>
            <person name="Berman J."/>
            <person name="Berriman M."/>
            <person name="Heitman J."/>
            <person name="Gow N.A."/>
            <person name="Lorenz M.C."/>
            <person name="Birren B.W."/>
            <person name="Kellis M."/>
            <person name="Cuomo C.A."/>
        </authorList>
    </citation>
    <scope>NUCLEOTIDE SEQUENCE [LARGE SCALE GENOMIC DNA]</scope>
    <source>
        <strain evidence="3">ATCC 11503 / BCRC 21390 / CBS 2605 / JCM 1781 / NBRC 1676 / NRRL YB-4239</strain>
    </source>
</reference>
<protein>
    <submittedName>
        <fullName evidence="2">Uncharacterized protein</fullName>
    </submittedName>
</protein>
<dbReference type="Proteomes" id="UP000001996">
    <property type="component" value="Unassembled WGS sequence"/>
</dbReference>
<gene>
    <name evidence="2" type="ORF">LELG_01532</name>
</gene>
<dbReference type="InParanoid" id="A5DVZ6"/>
<evidence type="ECO:0000256" key="1">
    <source>
        <dbReference type="SAM" id="MobiDB-lite"/>
    </source>
</evidence>
<dbReference type="HOGENOM" id="CLU_1948545_0_0_1"/>
<name>A5DVZ6_LODEL</name>
<dbReference type="EMBL" id="CH981525">
    <property type="protein sequence ID" value="EDK43354.1"/>
    <property type="molecule type" value="Genomic_DNA"/>
</dbReference>
<dbReference type="AlphaFoldDB" id="A5DVZ6"/>
<dbReference type="eggNOG" id="ENOG502RQIE">
    <property type="taxonomic scope" value="Eukaryota"/>
</dbReference>
<feature type="region of interest" description="Disordered" evidence="1">
    <location>
        <begin position="1"/>
        <end position="35"/>
    </location>
</feature>
<feature type="compositionally biased region" description="Basic and acidic residues" evidence="1">
    <location>
        <begin position="1"/>
        <end position="12"/>
    </location>
</feature>
<evidence type="ECO:0000313" key="3">
    <source>
        <dbReference type="Proteomes" id="UP000001996"/>
    </source>
</evidence>
<keyword evidence="3" id="KW-1185">Reference proteome</keyword>
<dbReference type="VEuPathDB" id="FungiDB:LELG_01532"/>
<sequence length="160" mass="17891">MKPPETLDKESKVPLSKEPLMLTEPPTVSNSEKPSNDFKFSLSEICKAPPMEVNLGKSSSSKSSFLLMVNEFPMDFKFANLISSIEDEVNAMEPLATVKFGAWNELMDCKMIFFAELNWFKITSTFSALYEMSMVSVTSCNPESMVSISSLLLTLNTFNL</sequence>
<dbReference type="OrthoDB" id="10586088at2759"/>
<evidence type="ECO:0000313" key="2">
    <source>
        <dbReference type="EMBL" id="EDK43354.1"/>
    </source>
</evidence>